<gene>
    <name evidence="1" type="ORF">VP01_8841g1</name>
</gene>
<evidence type="ECO:0000313" key="1">
    <source>
        <dbReference type="EMBL" id="KNZ44773.1"/>
    </source>
</evidence>
<comment type="caution">
    <text evidence="1">The sequence shown here is derived from an EMBL/GenBank/DDBJ whole genome shotgun (WGS) entry which is preliminary data.</text>
</comment>
<name>A0A0L6U8A5_9BASI</name>
<organism evidence="1 2">
    <name type="scientific">Puccinia sorghi</name>
    <dbReference type="NCBI Taxonomy" id="27349"/>
    <lineage>
        <taxon>Eukaryota</taxon>
        <taxon>Fungi</taxon>
        <taxon>Dikarya</taxon>
        <taxon>Basidiomycota</taxon>
        <taxon>Pucciniomycotina</taxon>
        <taxon>Pucciniomycetes</taxon>
        <taxon>Pucciniales</taxon>
        <taxon>Pucciniaceae</taxon>
        <taxon>Puccinia</taxon>
    </lineage>
</organism>
<dbReference type="STRING" id="27349.A0A0L6U8A5"/>
<dbReference type="Proteomes" id="UP000037035">
    <property type="component" value="Unassembled WGS sequence"/>
</dbReference>
<keyword evidence="2" id="KW-1185">Reference proteome</keyword>
<accession>A0A0L6U8A5</accession>
<proteinExistence type="predicted"/>
<reference evidence="1 2" key="1">
    <citation type="submission" date="2015-08" db="EMBL/GenBank/DDBJ databases">
        <title>Next Generation Sequencing and Analysis of the Genome of Puccinia sorghi L Schw, the Causal Agent of Maize Common Rust.</title>
        <authorList>
            <person name="Rochi L."/>
            <person name="Burguener G."/>
            <person name="Darino M."/>
            <person name="Turjanski A."/>
            <person name="Kreff E."/>
            <person name="Dieguez M.J."/>
            <person name="Sacco F."/>
        </authorList>
    </citation>
    <scope>NUCLEOTIDE SEQUENCE [LARGE SCALE GENOMIC DNA]</scope>
    <source>
        <strain evidence="1 2">RO10H11247</strain>
    </source>
</reference>
<sequence>MEECLPDTLDPHPIPSHPKSLLFGYQADHHQGLESLIQHDTDGTASKPALVGARTGQYNQSEGTEGRTLPLPSHPRMLTDILIRSWCHNFGTTFTTNTQSEYSTFAVDDETLNILIDIFALSIMQDGQGEFLLPKRYLTRVDIKK</sequence>
<dbReference type="EMBL" id="LAVV01014428">
    <property type="protein sequence ID" value="KNZ44773.1"/>
    <property type="molecule type" value="Genomic_DNA"/>
</dbReference>
<evidence type="ECO:0000313" key="2">
    <source>
        <dbReference type="Proteomes" id="UP000037035"/>
    </source>
</evidence>
<dbReference type="VEuPathDB" id="FungiDB:VP01_8841g1"/>
<dbReference type="AlphaFoldDB" id="A0A0L6U8A5"/>
<protein>
    <submittedName>
        <fullName evidence="1">Uncharacterized protein</fullName>
    </submittedName>
</protein>